<dbReference type="PANTHER" id="PTHR23044:SF61">
    <property type="entry name" value="3'-5' EXORIBONUCLEASE 1-RELATED"/>
    <property type="match status" value="1"/>
</dbReference>
<dbReference type="InterPro" id="IPR047201">
    <property type="entry name" value="ERI-1_3'hExo-like"/>
</dbReference>
<dbReference type="InterPro" id="IPR051274">
    <property type="entry name" value="3-5_Exoribonuclease"/>
</dbReference>
<evidence type="ECO:0000256" key="3">
    <source>
        <dbReference type="ARBA" id="ARBA00022722"/>
    </source>
</evidence>
<dbReference type="GO" id="GO:0031047">
    <property type="term" value="P:regulatory ncRNA-mediated gene silencing"/>
    <property type="evidence" value="ECO:0007669"/>
    <property type="project" value="UniProtKB-KW"/>
</dbReference>
<dbReference type="AlphaFoldDB" id="A0A9X6NGI1"/>
<dbReference type="CDD" id="cd06133">
    <property type="entry name" value="ERI-1_3'hExo_like"/>
    <property type="match status" value="1"/>
</dbReference>
<organism evidence="9 10">
    <name type="scientific">Hypsibius exemplaris</name>
    <name type="common">Freshwater tardigrade</name>
    <dbReference type="NCBI Taxonomy" id="2072580"/>
    <lineage>
        <taxon>Eukaryota</taxon>
        <taxon>Metazoa</taxon>
        <taxon>Ecdysozoa</taxon>
        <taxon>Tardigrada</taxon>
        <taxon>Eutardigrada</taxon>
        <taxon>Parachela</taxon>
        <taxon>Hypsibioidea</taxon>
        <taxon>Hypsibiidae</taxon>
        <taxon>Hypsibius</taxon>
    </lineage>
</organism>
<keyword evidence="2" id="KW-0963">Cytoplasm</keyword>
<evidence type="ECO:0000256" key="7">
    <source>
        <dbReference type="SAM" id="MobiDB-lite"/>
    </source>
</evidence>
<evidence type="ECO:0000256" key="6">
    <source>
        <dbReference type="ARBA" id="ARBA00023158"/>
    </source>
</evidence>
<dbReference type="Proteomes" id="UP000192578">
    <property type="component" value="Unassembled WGS sequence"/>
</dbReference>
<dbReference type="GO" id="GO:0005737">
    <property type="term" value="C:cytoplasm"/>
    <property type="evidence" value="ECO:0007669"/>
    <property type="project" value="UniProtKB-SubCell"/>
</dbReference>
<dbReference type="Pfam" id="PF00929">
    <property type="entry name" value="RNase_T"/>
    <property type="match status" value="1"/>
</dbReference>
<dbReference type="EMBL" id="MTYJ01000262">
    <property type="protein sequence ID" value="OWA52321.1"/>
    <property type="molecule type" value="Genomic_DNA"/>
</dbReference>
<evidence type="ECO:0000256" key="4">
    <source>
        <dbReference type="ARBA" id="ARBA00022801"/>
    </source>
</evidence>
<dbReference type="OrthoDB" id="448399at2759"/>
<keyword evidence="6" id="KW-0943">RNA-mediated gene silencing</keyword>
<keyword evidence="4" id="KW-0378">Hydrolase</keyword>
<dbReference type="PROSITE" id="PS50800">
    <property type="entry name" value="SAP"/>
    <property type="match status" value="1"/>
</dbReference>
<dbReference type="SMART" id="SM00479">
    <property type="entry name" value="EXOIII"/>
    <property type="match status" value="1"/>
</dbReference>
<dbReference type="SUPFAM" id="SSF53098">
    <property type="entry name" value="Ribonuclease H-like"/>
    <property type="match status" value="1"/>
</dbReference>
<evidence type="ECO:0000256" key="2">
    <source>
        <dbReference type="ARBA" id="ARBA00022490"/>
    </source>
</evidence>
<feature type="domain" description="SAP" evidence="8">
    <location>
        <begin position="27"/>
        <end position="61"/>
    </location>
</feature>
<protein>
    <submittedName>
        <fullName evidence="9">3'-5' exoribonuclease 1</fullName>
    </submittedName>
</protein>
<reference evidence="10" key="1">
    <citation type="submission" date="2017-01" db="EMBL/GenBank/DDBJ databases">
        <title>Comparative genomics of anhydrobiosis in the tardigrade Hypsibius dujardini.</title>
        <authorList>
            <person name="Yoshida Y."/>
            <person name="Koutsovoulos G."/>
            <person name="Laetsch D."/>
            <person name="Stevens L."/>
            <person name="Kumar S."/>
            <person name="Horikawa D."/>
            <person name="Ishino K."/>
            <person name="Komine S."/>
            <person name="Tomita M."/>
            <person name="Blaxter M."/>
            <person name="Arakawa K."/>
        </authorList>
    </citation>
    <scope>NUCLEOTIDE SEQUENCE [LARGE SCALE GENOMIC DNA]</scope>
    <source>
        <strain evidence="10">Z151</strain>
    </source>
</reference>
<comment type="subcellular location">
    <subcellularLocation>
        <location evidence="1">Cytoplasm</location>
    </subcellularLocation>
</comment>
<dbReference type="InterPro" id="IPR003034">
    <property type="entry name" value="SAP_dom"/>
</dbReference>
<comment type="caution">
    <text evidence="9">The sequence shown here is derived from an EMBL/GenBank/DDBJ whole genome shotgun (WGS) entry which is preliminary data.</text>
</comment>
<dbReference type="Gene3D" id="3.30.420.10">
    <property type="entry name" value="Ribonuclease H-like superfamily/Ribonuclease H"/>
    <property type="match status" value="2"/>
</dbReference>
<keyword evidence="10" id="KW-1185">Reference proteome</keyword>
<evidence type="ECO:0000256" key="5">
    <source>
        <dbReference type="ARBA" id="ARBA00022839"/>
    </source>
</evidence>
<evidence type="ECO:0000259" key="8">
    <source>
        <dbReference type="PROSITE" id="PS50800"/>
    </source>
</evidence>
<dbReference type="InterPro" id="IPR036397">
    <property type="entry name" value="RNaseH_sf"/>
</dbReference>
<sequence length="586" mass="66592">MYQHQQQRRDWTPRQPFRGPSSGFIDFAKATTDEIRQHLQNRGLDTAGSDGVLRSRLKRNVDQTKYGSGTPSGIEYLVVIDFEACCSDDDLDGCRPKAGSYEQEIIEFPAILVDVKKKEIVDVFHTHVQPTNEANRKLTAFCSKLTGITQEVIDRSPQFPAVLRDFEAWLAKHGLLGRKNWSTAADGRFDHTNFLYQACKINGLPYPEYAINYVKLPRAFKNIYRFCFTDPTAFPPNLEEMLQHFGMQFEGREHCGLDDATNMARCALKMLADGAELRPSDRVHPEEVDEERPYCCKVRGLLPEEWLELQKSIRDPSYRPKEVGRGDGRPWDEVQSLIETNRLESNGSEGVLRGRVALHETWCVTTRKSDRTSNRSFGCPRQFSTSGKSIQISQFDQCCSTPQGFASTELSGTTGETSSESSFADMFQAFETWTANNGCKKWVPQGGSHLNWCLVVNSKHALSFYLYSACATYDIAYPQWALFYIKLDTAFKKFYPACCIQVALPKLPEMVSAFGLEPAVNVCGDLAQVCLQMVKDKAPLQLTDQIYLEKAEGSTKPYSRITMQLQEREWLRIRQEILDEKKRSAH</sequence>
<name>A0A9X6NGI1_HYPEX</name>
<dbReference type="GO" id="GO:0003676">
    <property type="term" value="F:nucleic acid binding"/>
    <property type="evidence" value="ECO:0007669"/>
    <property type="project" value="InterPro"/>
</dbReference>
<dbReference type="PANTHER" id="PTHR23044">
    <property type="entry name" value="3'-5' EXONUCLEASE ERI1-RELATED"/>
    <property type="match status" value="1"/>
</dbReference>
<accession>A0A9X6NGI1</accession>
<proteinExistence type="predicted"/>
<dbReference type="GO" id="GO:0000175">
    <property type="term" value="F:3'-5'-RNA exonuclease activity"/>
    <property type="evidence" value="ECO:0007669"/>
    <property type="project" value="InterPro"/>
</dbReference>
<dbReference type="InterPro" id="IPR013520">
    <property type="entry name" value="Ribonucl_H"/>
</dbReference>
<evidence type="ECO:0000256" key="1">
    <source>
        <dbReference type="ARBA" id="ARBA00004496"/>
    </source>
</evidence>
<keyword evidence="3" id="KW-0540">Nuclease</keyword>
<feature type="region of interest" description="Disordered" evidence="7">
    <location>
        <begin position="1"/>
        <end position="22"/>
    </location>
</feature>
<dbReference type="InterPro" id="IPR012337">
    <property type="entry name" value="RNaseH-like_sf"/>
</dbReference>
<evidence type="ECO:0000313" key="10">
    <source>
        <dbReference type="Proteomes" id="UP000192578"/>
    </source>
</evidence>
<gene>
    <name evidence="9" type="ORF">BV898_16778</name>
</gene>
<evidence type="ECO:0000313" key="9">
    <source>
        <dbReference type="EMBL" id="OWA52321.1"/>
    </source>
</evidence>
<keyword evidence="5" id="KW-0269">Exonuclease</keyword>